<dbReference type="InterPro" id="IPR003439">
    <property type="entry name" value="ABC_transporter-like_ATP-bd"/>
</dbReference>
<dbReference type="PROSITE" id="PS50990">
    <property type="entry name" value="PEPTIDASE_C39"/>
    <property type="match status" value="1"/>
</dbReference>
<keyword evidence="13" id="KW-1185">Reference proteome</keyword>
<dbReference type="Gene3D" id="3.90.70.10">
    <property type="entry name" value="Cysteine proteinases"/>
    <property type="match status" value="1"/>
</dbReference>
<dbReference type="Pfam" id="PF03412">
    <property type="entry name" value="Peptidase_C39"/>
    <property type="match status" value="1"/>
</dbReference>
<evidence type="ECO:0000256" key="5">
    <source>
        <dbReference type="ARBA" id="ARBA00022840"/>
    </source>
</evidence>
<dbReference type="RefSeq" id="WP_136575445.1">
    <property type="nucleotide sequence ID" value="NZ_STFF01000001.1"/>
</dbReference>
<evidence type="ECO:0000259" key="11">
    <source>
        <dbReference type="PROSITE" id="PS50990"/>
    </source>
</evidence>
<dbReference type="InterPro" id="IPR017871">
    <property type="entry name" value="ABC_transporter-like_CS"/>
</dbReference>
<name>A0A4S8HYT1_9BACT</name>
<gene>
    <name evidence="12" type="ORF">FAM09_02220</name>
</gene>
<evidence type="ECO:0000259" key="10">
    <source>
        <dbReference type="PROSITE" id="PS50929"/>
    </source>
</evidence>
<dbReference type="SUPFAM" id="SSF52540">
    <property type="entry name" value="P-loop containing nucleoside triphosphate hydrolases"/>
    <property type="match status" value="1"/>
</dbReference>
<evidence type="ECO:0000256" key="1">
    <source>
        <dbReference type="ARBA" id="ARBA00004651"/>
    </source>
</evidence>
<comment type="caution">
    <text evidence="12">The sequence shown here is derived from an EMBL/GenBank/DDBJ whole genome shotgun (WGS) entry which is preliminary data.</text>
</comment>
<dbReference type="GO" id="GO:0005886">
    <property type="term" value="C:plasma membrane"/>
    <property type="evidence" value="ECO:0007669"/>
    <property type="project" value="UniProtKB-SubCell"/>
</dbReference>
<keyword evidence="2 8" id="KW-0812">Transmembrane</keyword>
<keyword evidence="3" id="KW-0547">Nucleotide-binding</keyword>
<evidence type="ECO:0000256" key="8">
    <source>
        <dbReference type="SAM" id="Phobius"/>
    </source>
</evidence>
<dbReference type="EMBL" id="STFF01000001">
    <property type="protein sequence ID" value="THU40953.1"/>
    <property type="molecule type" value="Genomic_DNA"/>
</dbReference>
<dbReference type="GO" id="GO:0008233">
    <property type="term" value="F:peptidase activity"/>
    <property type="evidence" value="ECO:0007669"/>
    <property type="project" value="InterPro"/>
</dbReference>
<dbReference type="Gene3D" id="1.20.1560.10">
    <property type="entry name" value="ABC transporter type 1, transmembrane domain"/>
    <property type="match status" value="1"/>
</dbReference>
<feature type="transmembrane region" description="Helical" evidence="8">
    <location>
        <begin position="294"/>
        <end position="312"/>
    </location>
</feature>
<organism evidence="12 13">
    <name type="scientific">Niastella caeni</name>
    <dbReference type="NCBI Taxonomy" id="2569763"/>
    <lineage>
        <taxon>Bacteria</taxon>
        <taxon>Pseudomonadati</taxon>
        <taxon>Bacteroidota</taxon>
        <taxon>Chitinophagia</taxon>
        <taxon>Chitinophagales</taxon>
        <taxon>Chitinophagaceae</taxon>
        <taxon>Niastella</taxon>
    </lineage>
</organism>
<dbReference type="Proteomes" id="UP000306918">
    <property type="component" value="Unassembled WGS sequence"/>
</dbReference>
<evidence type="ECO:0000313" key="13">
    <source>
        <dbReference type="Proteomes" id="UP000306918"/>
    </source>
</evidence>
<dbReference type="Gene3D" id="3.40.50.300">
    <property type="entry name" value="P-loop containing nucleotide triphosphate hydrolases"/>
    <property type="match status" value="1"/>
</dbReference>
<feature type="domain" description="ABC transmembrane type-1" evidence="10">
    <location>
        <begin position="182"/>
        <end position="461"/>
    </location>
</feature>
<feature type="transmembrane region" description="Helical" evidence="8">
    <location>
        <begin position="216"/>
        <end position="244"/>
    </location>
</feature>
<dbReference type="InterPro" id="IPR005074">
    <property type="entry name" value="Peptidase_C39"/>
</dbReference>
<evidence type="ECO:0000256" key="3">
    <source>
        <dbReference type="ARBA" id="ARBA00022741"/>
    </source>
</evidence>
<dbReference type="SMART" id="SM00382">
    <property type="entry name" value="AAA"/>
    <property type="match status" value="1"/>
</dbReference>
<dbReference type="Pfam" id="PF00005">
    <property type="entry name" value="ABC_tran"/>
    <property type="match status" value="1"/>
</dbReference>
<evidence type="ECO:0000256" key="6">
    <source>
        <dbReference type="ARBA" id="ARBA00022989"/>
    </source>
</evidence>
<feature type="transmembrane region" description="Helical" evidence="8">
    <location>
        <begin position="179"/>
        <end position="196"/>
    </location>
</feature>
<evidence type="ECO:0000256" key="4">
    <source>
        <dbReference type="ARBA" id="ARBA00022801"/>
    </source>
</evidence>
<keyword evidence="7 8" id="KW-0472">Membrane</keyword>
<dbReference type="GO" id="GO:0016887">
    <property type="term" value="F:ATP hydrolysis activity"/>
    <property type="evidence" value="ECO:0007669"/>
    <property type="project" value="InterPro"/>
</dbReference>
<keyword evidence="5" id="KW-0067">ATP-binding</keyword>
<accession>A0A4S8HYT1</accession>
<dbReference type="InterPro" id="IPR027417">
    <property type="entry name" value="P-loop_NTPase"/>
</dbReference>
<dbReference type="CDD" id="cd02418">
    <property type="entry name" value="Peptidase_C39B"/>
    <property type="match status" value="1"/>
</dbReference>
<dbReference type="FunFam" id="3.40.50.300:FF:000218">
    <property type="entry name" value="Multidrug ABC transporter ATP-binding protein"/>
    <property type="match status" value="1"/>
</dbReference>
<evidence type="ECO:0000259" key="9">
    <source>
        <dbReference type="PROSITE" id="PS50893"/>
    </source>
</evidence>
<keyword evidence="6 8" id="KW-1133">Transmembrane helix</keyword>
<dbReference type="GO" id="GO:0005524">
    <property type="term" value="F:ATP binding"/>
    <property type="evidence" value="ECO:0007669"/>
    <property type="project" value="UniProtKB-KW"/>
</dbReference>
<proteinExistence type="predicted"/>
<dbReference type="AlphaFoldDB" id="A0A4S8HYT1"/>
<evidence type="ECO:0000313" key="12">
    <source>
        <dbReference type="EMBL" id="THU40953.1"/>
    </source>
</evidence>
<keyword evidence="4" id="KW-0378">Hydrolase</keyword>
<dbReference type="SUPFAM" id="SSF90123">
    <property type="entry name" value="ABC transporter transmembrane region"/>
    <property type="match status" value="1"/>
</dbReference>
<dbReference type="Pfam" id="PF00664">
    <property type="entry name" value="ABC_membrane"/>
    <property type="match status" value="1"/>
</dbReference>
<feature type="transmembrane region" description="Helical" evidence="8">
    <location>
        <begin position="318"/>
        <end position="336"/>
    </location>
</feature>
<dbReference type="PROSITE" id="PS50893">
    <property type="entry name" value="ABC_TRANSPORTER_2"/>
    <property type="match status" value="1"/>
</dbReference>
<comment type="subcellular location">
    <subcellularLocation>
        <location evidence="1">Cell membrane</location>
        <topology evidence="1">Multi-pass membrane protein</topology>
    </subcellularLocation>
</comment>
<dbReference type="PANTHER" id="PTHR43394">
    <property type="entry name" value="ATP-DEPENDENT PERMEASE MDL1, MITOCHONDRIAL"/>
    <property type="match status" value="1"/>
</dbReference>
<dbReference type="InterPro" id="IPR003593">
    <property type="entry name" value="AAA+_ATPase"/>
</dbReference>
<dbReference type="InterPro" id="IPR011527">
    <property type="entry name" value="ABC1_TM_dom"/>
</dbReference>
<feature type="domain" description="ABC transporter" evidence="9">
    <location>
        <begin position="497"/>
        <end position="733"/>
    </location>
</feature>
<sequence>MQLYPNTFPFFKQLDAKDCGPTCIRMITKFYGKDYSLSYIRELCNIGKEGVSVLGINNAAEQLGFNSVALKASFAVLEKQIQLPCIAHWKQNHFVVIYKITKKHVYIADPEQGKQKLSRQEFLNYWVSGKEHGEDFGVLIVLEPTTVFYEKDNETLKTDQTKTGIRYLSTHFKQHRKPLLNLAVGLLVSTILQLTFPLLTQSIVDTGIGNRDISFVYLILIGQIAIFIGETIISLVQSWTLLYVGTRVNTSIISDFLKKLMRKPLRFFDTRISGDLLQRIDDHKRIEDFLTNGTFRFILSIFTFLVFTALLIYYSLMIFAVFVAGGILFLGWISYFQRKRKQLDYKRFAELASNKSKLVEIINGMHDIKLQNAERHKRWEWQAIQARLFRVNVKYLTLEQFQRVGAQSINTLKNIATTFICSGLVISNKMTLGEMLAVQFIVGELNVPLFNLLAFLNAYQDARISIERIGEIHSGDPEQSATGNHISADEYFVNDAVIIKNLGFKYEGTHYYNVLNNISITIPKGKVTAIVGLSGSGKTTLLKLLLKFYEPSNGSILIGSLNLNTINEDFWRSKCGVVLQDGYIFTDTIAKNITLGFDDIDKRRLLHAVTVANIKEFIETLPLRYNTKIGADGMGLSQGQKQRILIARAVYKNPEYIFFDEATNALDANNERTIIENLQNFFRNKTVVIVAHRLSTVKNADQILVMEGGRIIEAGNHNELISIKGSYFNLVKNQLELGV</sequence>
<evidence type="ECO:0000256" key="2">
    <source>
        <dbReference type="ARBA" id="ARBA00022692"/>
    </source>
</evidence>
<dbReference type="GO" id="GO:0006508">
    <property type="term" value="P:proteolysis"/>
    <property type="evidence" value="ECO:0007669"/>
    <property type="project" value="InterPro"/>
</dbReference>
<evidence type="ECO:0000256" key="7">
    <source>
        <dbReference type="ARBA" id="ARBA00023136"/>
    </source>
</evidence>
<dbReference type="InterPro" id="IPR036640">
    <property type="entry name" value="ABC1_TM_sf"/>
</dbReference>
<dbReference type="OrthoDB" id="9760358at2"/>
<protein>
    <submittedName>
        <fullName evidence="12">Peptidase domain-containing ABC transporter</fullName>
    </submittedName>
</protein>
<dbReference type="PROSITE" id="PS00211">
    <property type="entry name" value="ABC_TRANSPORTER_1"/>
    <property type="match status" value="1"/>
</dbReference>
<dbReference type="PANTHER" id="PTHR43394:SF1">
    <property type="entry name" value="ATP-BINDING CASSETTE SUB-FAMILY B MEMBER 10, MITOCHONDRIAL"/>
    <property type="match status" value="1"/>
</dbReference>
<dbReference type="PROSITE" id="PS50929">
    <property type="entry name" value="ABC_TM1F"/>
    <property type="match status" value="1"/>
</dbReference>
<dbReference type="CDD" id="cd18571">
    <property type="entry name" value="ABC_6TM_peptidase_like"/>
    <property type="match status" value="1"/>
</dbReference>
<reference evidence="12 13" key="1">
    <citation type="submission" date="2019-04" db="EMBL/GenBank/DDBJ databases">
        <title>Niastella caeni sp. nov., isolated from activated sludge.</title>
        <authorList>
            <person name="Sheng M."/>
        </authorList>
    </citation>
    <scope>NUCLEOTIDE SEQUENCE [LARGE SCALE GENOMIC DNA]</scope>
    <source>
        <strain evidence="12 13">HX-2-15</strain>
    </source>
</reference>
<feature type="domain" description="Peptidase C39" evidence="11">
    <location>
        <begin position="13"/>
        <end position="133"/>
    </location>
</feature>
<dbReference type="GO" id="GO:0015421">
    <property type="term" value="F:ABC-type oligopeptide transporter activity"/>
    <property type="evidence" value="ECO:0007669"/>
    <property type="project" value="TreeGrafter"/>
</dbReference>
<dbReference type="InterPro" id="IPR039421">
    <property type="entry name" value="Type_1_exporter"/>
</dbReference>